<feature type="repeat" description="WD" evidence="3">
    <location>
        <begin position="489"/>
        <end position="521"/>
    </location>
</feature>
<feature type="repeat" description="WD" evidence="3">
    <location>
        <begin position="226"/>
        <end position="267"/>
    </location>
</feature>
<feature type="region of interest" description="Disordered" evidence="4">
    <location>
        <begin position="900"/>
        <end position="1063"/>
    </location>
</feature>
<feature type="region of interest" description="Disordered" evidence="4">
    <location>
        <begin position="860"/>
        <end position="887"/>
    </location>
</feature>
<dbReference type="PROSITE" id="PS00678">
    <property type="entry name" value="WD_REPEATS_1"/>
    <property type="match status" value="2"/>
</dbReference>
<feature type="compositionally biased region" description="Basic residues" evidence="4">
    <location>
        <begin position="1016"/>
        <end position="1025"/>
    </location>
</feature>
<sequence length="1131" mass="126283">MDSIDVELGFLIADYLERSTGCQKAAKVLSQELEEKKLLGQVTSWDGTKRATTVQDVRGRFGEMAPNQLKRLLTLLSSKQAKQGSLLKDTRRLSGGAVETFVLPEGMDFSQRLNQLLTQERAFKEELRKLDRGEFNVQTGGDVSASGGLKIIETRKSDLKVRLEKISAEIEHIRFSFRDSFLAKSRHSSNILDLMRTSQIGRRIEQKLIGPARQLGCDRLRVLKKIYGHKAYVYCVCVDKTGRWIVTGSDDALLKLWNARTGELCTTFRGHQEVICDLAIDDTSKYLVSCSSDKTVRLWELLTGRHIAVLNSHLRSVNVVRFDSKHNLIVTASDDGTSCVWDAKRMIEEDENQINQLIAATSSVQSNAGIVPPVGNEVVSAEELASAGITDMFVSAKAPLVLPHVKPYIHEVVDAPLSLDSGALFATTEVNTLSIRPQGGIIVTGSEDGKARIWAISKTIPASCLKADKLENMVNGQHVDGHNRLICTLPGHSDSISSVEWSSKGDRVLSGSSSDGTVVIWYWPQREYNNDSQPDLFTTPHRKVLTIASSGTESNAFSGASGQGMHVDRAEREQAATGTARTIKRQSLNRYKIPTLDSCTWSRDDSFVITLQSVKRRKDWDRTEYEDMVEFFNQRIKIWNSYTGDLIHNICAHRKPAFIVRSHPSDSNLFMTAGHDGQICVWDVRAGKILKKLQVCSQYGPLTILDGIFTPPGTSSASIAATDIGGRLILIGSEDGGAYAGAYPEQFLSTDYAELIRDADGNAMDARSQRPPHLVERSGIVDSQQVEYAVQPRPPDINQGNAFETTKWSSEELERNVKDRIDAVRRLERPIKMTEDTKMSTYKLKFQEIDRLIEESNQLYADKQQKIGGDKRKGPRGPRSKKSTPVAAQSGLLACERATGEVSGPQQNSNQSAVRTLRSNTQTRGSSSSSSSQHEHDRGSRRLAKERARGQIRQYQEFEESGQTQFALSSSSEEVDDDYEGGVVVEEEDDFEDEDDFEEEGGWDNEDDSEDGDRRRSGRRSKRRVRYSDNDGVYAGHVERSPPKRRQPKSGGRRTPAKSTSRYDRMWLQQTLPAKLLDPYTPQKGDIVVFCVQGYRKFREVFASNEPAPWLGEWKKTRMAGRSLSSKLCTV</sequence>
<dbReference type="PRINTS" id="PR00320">
    <property type="entry name" value="GPROTEINBRPT"/>
</dbReference>
<dbReference type="InterPro" id="IPR001680">
    <property type="entry name" value="WD40_rpt"/>
</dbReference>
<dbReference type="PANTHER" id="PTHR16266">
    <property type="entry name" value="WD REPEAT DOMAIN 9"/>
    <property type="match status" value="1"/>
</dbReference>
<accession>A0A7S2W8B2</accession>
<gene>
    <name evidence="6" type="ORF">QSP1433_LOCUS4166</name>
</gene>
<feature type="compositionally biased region" description="Basic residues" evidence="4">
    <location>
        <begin position="873"/>
        <end position="882"/>
    </location>
</feature>
<evidence type="ECO:0000259" key="5">
    <source>
        <dbReference type="Pfam" id="PF25437"/>
    </source>
</evidence>
<dbReference type="AlphaFoldDB" id="A0A7S2W8B2"/>
<dbReference type="GO" id="GO:0008360">
    <property type="term" value="P:regulation of cell shape"/>
    <property type="evidence" value="ECO:0007669"/>
    <property type="project" value="TreeGrafter"/>
</dbReference>
<feature type="compositionally biased region" description="Basic and acidic residues" evidence="4">
    <location>
        <begin position="863"/>
        <end position="872"/>
    </location>
</feature>
<dbReference type="GO" id="GO:0007010">
    <property type="term" value="P:cytoskeleton organization"/>
    <property type="evidence" value="ECO:0007669"/>
    <property type="project" value="TreeGrafter"/>
</dbReference>
<dbReference type="InterPro" id="IPR036322">
    <property type="entry name" value="WD40_repeat_dom_sf"/>
</dbReference>
<dbReference type="InterPro" id="IPR019775">
    <property type="entry name" value="WD40_repeat_CS"/>
</dbReference>
<evidence type="ECO:0000313" key="6">
    <source>
        <dbReference type="EMBL" id="CAD9673032.1"/>
    </source>
</evidence>
<dbReference type="PROSITE" id="PS50294">
    <property type="entry name" value="WD_REPEATS_REGION"/>
    <property type="match status" value="4"/>
</dbReference>
<name>A0A7S2W8B2_9STRA</name>
<evidence type="ECO:0000256" key="2">
    <source>
        <dbReference type="ARBA" id="ARBA00022737"/>
    </source>
</evidence>
<feature type="domain" description="BRWD/PHIP N-terminal" evidence="5">
    <location>
        <begin position="3"/>
        <end position="74"/>
    </location>
</feature>
<feature type="repeat" description="WD" evidence="3">
    <location>
        <begin position="268"/>
        <end position="309"/>
    </location>
</feature>
<proteinExistence type="predicted"/>
<organism evidence="6">
    <name type="scientific">Mucochytrium quahogii</name>
    <dbReference type="NCBI Taxonomy" id="96639"/>
    <lineage>
        <taxon>Eukaryota</taxon>
        <taxon>Sar</taxon>
        <taxon>Stramenopiles</taxon>
        <taxon>Bigyra</taxon>
        <taxon>Labyrinthulomycetes</taxon>
        <taxon>Thraustochytrida</taxon>
        <taxon>Thraustochytriidae</taxon>
        <taxon>Mucochytrium</taxon>
    </lineage>
</organism>
<dbReference type="PANTHER" id="PTHR16266:SF17">
    <property type="entry name" value="BRWD3"/>
    <property type="match status" value="1"/>
</dbReference>
<dbReference type="GO" id="GO:0006357">
    <property type="term" value="P:regulation of transcription by RNA polymerase II"/>
    <property type="evidence" value="ECO:0007669"/>
    <property type="project" value="TreeGrafter"/>
</dbReference>
<dbReference type="InterPro" id="IPR057452">
    <property type="entry name" value="BRWD/PHIP_N"/>
</dbReference>
<dbReference type="Gene3D" id="2.130.10.10">
    <property type="entry name" value="YVTN repeat-like/Quinoprotein amine dehydrogenase"/>
    <property type="match status" value="3"/>
</dbReference>
<feature type="compositionally biased region" description="Basic and acidic residues" evidence="4">
    <location>
        <begin position="933"/>
        <end position="949"/>
    </location>
</feature>
<dbReference type="EMBL" id="HBHK01006841">
    <property type="protein sequence ID" value="CAD9673032.1"/>
    <property type="molecule type" value="Transcribed_RNA"/>
</dbReference>
<dbReference type="Pfam" id="PF25437">
    <property type="entry name" value="BRWD1_N"/>
    <property type="match status" value="1"/>
</dbReference>
<feature type="compositionally biased region" description="Polar residues" evidence="4">
    <location>
        <begin position="904"/>
        <end position="925"/>
    </location>
</feature>
<dbReference type="GO" id="GO:0005634">
    <property type="term" value="C:nucleus"/>
    <property type="evidence" value="ECO:0007669"/>
    <property type="project" value="TreeGrafter"/>
</dbReference>
<evidence type="ECO:0000256" key="4">
    <source>
        <dbReference type="SAM" id="MobiDB-lite"/>
    </source>
</evidence>
<protein>
    <recommendedName>
        <fullName evidence="5">BRWD/PHIP N-terminal domain-containing protein</fullName>
    </recommendedName>
</protein>
<evidence type="ECO:0000256" key="3">
    <source>
        <dbReference type="PROSITE-ProRule" id="PRU00221"/>
    </source>
</evidence>
<keyword evidence="2" id="KW-0677">Repeat</keyword>
<feature type="compositionally biased region" description="Basic residues" evidence="4">
    <location>
        <begin position="1043"/>
        <end position="1056"/>
    </location>
</feature>
<dbReference type="Pfam" id="PF00400">
    <property type="entry name" value="WD40"/>
    <property type="match status" value="6"/>
</dbReference>
<feature type="repeat" description="WD" evidence="3">
    <location>
        <begin position="430"/>
        <end position="454"/>
    </location>
</feature>
<dbReference type="CDD" id="cd00200">
    <property type="entry name" value="WD40"/>
    <property type="match status" value="1"/>
</dbReference>
<feature type="repeat" description="WD" evidence="3">
    <location>
        <begin position="310"/>
        <end position="342"/>
    </location>
</feature>
<feature type="compositionally biased region" description="Acidic residues" evidence="4">
    <location>
        <begin position="973"/>
        <end position="1011"/>
    </location>
</feature>
<dbReference type="InterPro" id="IPR015943">
    <property type="entry name" value="WD40/YVTN_repeat-like_dom_sf"/>
</dbReference>
<evidence type="ECO:0000256" key="1">
    <source>
        <dbReference type="ARBA" id="ARBA00022574"/>
    </source>
</evidence>
<dbReference type="InterPro" id="IPR020472">
    <property type="entry name" value="WD40_PAC1"/>
</dbReference>
<dbReference type="SMART" id="SM00320">
    <property type="entry name" value="WD40"/>
    <property type="match status" value="6"/>
</dbReference>
<dbReference type="PROSITE" id="PS50082">
    <property type="entry name" value="WD_REPEATS_2"/>
    <property type="match status" value="6"/>
</dbReference>
<keyword evidence="1 3" id="KW-0853">WD repeat</keyword>
<dbReference type="InterPro" id="IPR052060">
    <property type="entry name" value="Bromo_WD_repeat"/>
</dbReference>
<feature type="repeat" description="WD" evidence="3">
    <location>
        <begin position="650"/>
        <end position="692"/>
    </location>
</feature>
<dbReference type="SUPFAM" id="SSF50978">
    <property type="entry name" value="WD40 repeat-like"/>
    <property type="match status" value="1"/>
</dbReference>
<reference evidence="6" key="1">
    <citation type="submission" date="2021-01" db="EMBL/GenBank/DDBJ databases">
        <authorList>
            <person name="Corre E."/>
            <person name="Pelletier E."/>
            <person name="Niang G."/>
            <person name="Scheremetjew M."/>
            <person name="Finn R."/>
            <person name="Kale V."/>
            <person name="Holt S."/>
            <person name="Cochrane G."/>
            <person name="Meng A."/>
            <person name="Brown T."/>
            <person name="Cohen L."/>
        </authorList>
    </citation>
    <scope>NUCLEOTIDE SEQUENCE</scope>
    <source>
        <strain evidence="6">NY070348D</strain>
    </source>
</reference>